<keyword evidence="1" id="KW-1133">Transmembrane helix</keyword>
<feature type="transmembrane region" description="Helical" evidence="1">
    <location>
        <begin position="7"/>
        <end position="30"/>
    </location>
</feature>
<evidence type="ECO:0000313" key="2">
    <source>
        <dbReference type="EMBL" id="BBA92746.1"/>
    </source>
</evidence>
<evidence type="ECO:0000256" key="1">
    <source>
        <dbReference type="SAM" id="Phobius"/>
    </source>
</evidence>
<dbReference type="InterPro" id="IPR024529">
    <property type="entry name" value="ECF_trnsprt_substrate-spec"/>
</dbReference>
<feature type="transmembrane region" description="Helical" evidence="1">
    <location>
        <begin position="125"/>
        <end position="150"/>
    </location>
</feature>
<feature type="transmembrane region" description="Helical" evidence="1">
    <location>
        <begin position="61"/>
        <end position="81"/>
    </location>
</feature>
<dbReference type="Pfam" id="PF12822">
    <property type="entry name" value="ECF_trnsprt"/>
    <property type="match status" value="1"/>
</dbReference>
<feature type="transmembrane region" description="Helical" evidence="1">
    <location>
        <begin position="156"/>
        <end position="181"/>
    </location>
</feature>
<dbReference type="KEGG" id="srq:SR187_5705"/>
<sequence>MKNNKSNFVATIAIFFAVMLVVHLSSSIIFNLLPFPIKPTLIHIPVIIASILYGPRIGATLGGLMGMISVVTNTVILLPTSYLFTPFVPNGNILSLIIAIVPRILIGITPYFVHQFIKNKLGLLIAGAIGSMTNTVFVLGGIFVFFSSVYNANIQLMLAGIIGTNAIAEMVISSILALIIVPRILKLKNQHTS</sequence>
<dbReference type="GO" id="GO:0022857">
    <property type="term" value="F:transmembrane transporter activity"/>
    <property type="evidence" value="ECO:0007669"/>
    <property type="project" value="InterPro"/>
</dbReference>
<name>A0A2Z5TN91_9STRE</name>
<proteinExistence type="predicted"/>
<dbReference type="GeneID" id="52229685"/>
<accession>A0A2Z5TN91</accession>
<evidence type="ECO:0000313" key="3">
    <source>
        <dbReference type="Proteomes" id="UP000269331"/>
    </source>
</evidence>
<dbReference type="EMBL" id="AP018400">
    <property type="protein sequence ID" value="BBA92746.1"/>
    <property type="molecule type" value="Genomic_DNA"/>
</dbReference>
<dbReference type="Gene3D" id="1.10.1760.20">
    <property type="match status" value="1"/>
</dbReference>
<feature type="transmembrane region" description="Helical" evidence="1">
    <location>
        <begin position="36"/>
        <end position="54"/>
    </location>
</feature>
<dbReference type="OrthoDB" id="9813540at2"/>
<protein>
    <submittedName>
        <fullName evidence="2">ECF transporter S component</fullName>
    </submittedName>
</protein>
<keyword evidence="1" id="KW-0472">Membrane</keyword>
<organism evidence="2 3">
    <name type="scientific">Streptococcus ruminantium</name>
    <dbReference type="NCBI Taxonomy" id="1917441"/>
    <lineage>
        <taxon>Bacteria</taxon>
        <taxon>Bacillati</taxon>
        <taxon>Bacillota</taxon>
        <taxon>Bacilli</taxon>
        <taxon>Lactobacillales</taxon>
        <taxon>Streptococcaceae</taxon>
        <taxon>Streptococcus</taxon>
    </lineage>
</organism>
<gene>
    <name evidence="2" type="ORF">SR187_5705</name>
</gene>
<dbReference type="AlphaFoldDB" id="A0A2Z5TN91"/>
<reference evidence="2 3" key="1">
    <citation type="journal article" date="2018" name="Genome Biol. Evol.">
        <title>Complete Genome Sequence of Streptococcus ruminantium sp. nov. GUT-187T (=DSM 104980T =JCM 31869T), the Type Strain of S. ruminantium, and Comparison with Genome Sequences of Streptococcus suis Strains.</title>
        <authorList>
            <person name="Tohya M."/>
            <person name="Sekizaki T."/>
            <person name="Miyoshi-Akiyama T."/>
        </authorList>
    </citation>
    <scope>NUCLEOTIDE SEQUENCE [LARGE SCALE GENOMIC DNA]</scope>
    <source>
        <strain evidence="2 3">GUT187T</strain>
    </source>
</reference>
<dbReference type="RefSeq" id="WP_120171778.1">
    <property type="nucleotide sequence ID" value="NZ_AP018400.1"/>
</dbReference>
<dbReference type="Proteomes" id="UP000269331">
    <property type="component" value="Chromosome"/>
</dbReference>
<feature type="transmembrane region" description="Helical" evidence="1">
    <location>
        <begin position="93"/>
        <end position="113"/>
    </location>
</feature>
<keyword evidence="1" id="KW-0812">Transmembrane</keyword>